<dbReference type="Gene3D" id="1.10.10.10">
    <property type="entry name" value="Winged helix-like DNA-binding domain superfamily/Winged helix DNA-binding domain"/>
    <property type="match status" value="1"/>
</dbReference>
<dbReference type="InterPro" id="IPR025655">
    <property type="entry name" value="PEX14"/>
</dbReference>
<keyword evidence="7" id="KW-0811">Translocation</keyword>
<keyword evidence="6 13" id="KW-0653">Protein transport</keyword>
<feature type="region of interest" description="Disordered" evidence="14">
    <location>
        <begin position="242"/>
        <end position="354"/>
    </location>
</feature>
<dbReference type="PROSITE" id="PS00138">
    <property type="entry name" value="SUBTILASE_SER"/>
    <property type="match status" value="1"/>
</dbReference>
<evidence type="ECO:0000256" key="1">
    <source>
        <dbReference type="ARBA" id="ARBA00005443"/>
    </source>
</evidence>
<proteinExistence type="inferred from homology"/>
<accession>A0A1L7X7Z0</accession>
<dbReference type="EMBL" id="FJOG01000017">
    <property type="protein sequence ID" value="CZR61138.1"/>
    <property type="molecule type" value="Genomic_DNA"/>
</dbReference>
<keyword evidence="5" id="KW-0720">Serine protease</keyword>
<gene>
    <name evidence="16" type="ORF">PAC_11034</name>
</gene>
<evidence type="ECO:0000256" key="5">
    <source>
        <dbReference type="ARBA" id="ARBA00022825"/>
    </source>
</evidence>
<evidence type="ECO:0000256" key="8">
    <source>
        <dbReference type="ARBA" id="ARBA00023136"/>
    </source>
</evidence>
<dbReference type="OrthoDB" id="5549158at2759"/>
<dbReference type="FunFam" id="1.10.10.10:FF:000489">
    <property type="entry name" value="Putative peroxisomal membrane anchor protein"/>
    <property type="match status" value="1"/>
</dbReference>
<dbReference type="STRING" id="576137.A0A1L7X7Z0"/>
<evidence type="ECO:0000256" key="12">
    <source>
        <dbReference type="ARBA" id="ARBA00046271"/>
    </source>
</evidence>
<dbReference type="GO" id="GO:0005102">
    <property type="term" value="F:signaling receptor binding"/>
    <property type="evidence" value="ECO:0007669"/>
    <property type="project" value="TreeGrafter"/>
</dbReference>
<dbReference type="PANTHER" id="PTHR23058">
    <property type="entry name" value="PEROXISOMAL MEMBRANE PROTEIN PEX14"/>
    <property type="match status" value="1"/>
</dbReference>
<comment type="subcellular location">
    <subcellularLocation>
        <location evidence="12 13">Peroxisome membrane</location>
    </subcellularLocation>
</comment>
<feature type="compositionally biased region" description="Low complexity" evidence="14">
    <location>
        <begin position="334"/>
        <end position="347"/>
    </location>
</feature>
<evidence type="ECO:0000256" key="10">
    <source>
        <dbReference type="ARBA" id="ARBA00029502"/>
    </source>
</evidence>
<evidence type="ECO:0000313" key="16">
    <source>
        <dbReference type="EMBL" id="CZR61138.1"/>
    </source>
</evidence>
<keyword evidence="17" id="KW-1185">Reference proteome</keyword>
<feature type="compositionally biased region" description="Low complexity" evidence="14">
    <location>
        <begin position="62"/>
        <end position="83"/>
    </location>
</feature>
<feature type="compositionally biased region" description="Polar residues" evidence="14">
    <location>
        <begin position="262"/>
        <end position="315"/>
    </location>
</feature>
<organism evidence="16 17">
    <name type="scientific">Phialocephala subalpina</name>
    <dbReference type="NCBI Taxonomy" id="576137"/>
    <lineage>
        <taxon>Eukaryota</taxon>
        <taxon>Fungi</taxon>
        <taxon>Dikarya</taxon>
        <taxon>Ascomycota</taxon>
        <taxon>Pezizomycotina</taxon>
        <taxon>Leotiomycetes</taxon>
        <taxon>Helotiales</taxon>
        <taxon>Mollisiaceae</taxon>
        <taxon>Phialocephala</taxon>
        <taxon>Phialocephala fortinii species complex</taxon>
    </lineage>
</organism>
<comment type="similarity">
    <text evidence="1 13">Belongs to the peroxin-14 family.</text>
</comment>
<name>A0A1L7X7Z0_9HELO</name>
<reference evidence="16 17" key="1">
    <citation type="submission" date="2016-03" db="EMBL/GenBank/DDBJ databases">
        <authorList>
            <person name="Ploux O."/>
        </authorList>
    </citation>
    <scope>NUCLEOTIDE SEQUENCE [LARGE SCALE GENOMIC DNA]</scope>
    <source>
        <strain evidence="16 17">UAMH 11012</strain>
    </source>
</reference>
<evidence type="ECO:0000259" key="15">
    <source>
        <dbReference type="Pfam" id="PF04695"/>
    </source>
</evidence>
<dbReference type="Proteomes" id="UP000184330">
    <property type="component" value="Unassembled WGS sequence"/>
</dbReference>
<evidence type="ECO:0000313" key="17">
    <source>
        <dbReference type="Proteomes" id="UP000184330"/>
    </source>
</evidence>
<protein>
    <recommendedName>
        <fullName evidence="10 13">Peroxisomal membrane protein PEX14</fullName>
    </recommendedName>
    <alternativeName>
        <fullName evidence="11 13">Peroxin-14</fullName>
    </alternativeName>
</protein>
<dbReference type="GO" id="GO:1990429">
    <property type="term" value="C:peroxisomal importomer complex"/>
    <property type="evidence" value="ECO:0007669"/>
    <property type="project" value="TreeGrafter"/>
</dbReference>
<evidence type="ECO:0000256" key="9">
    <source>
        <dbReference type="ARBA" id="ARBA00023140"/>
    </source>
</evidence>
<evidence type="ECO:0000256" key="6">
    <source>
        <dbReference type="ARBA" id="ARBA00022927"/>
    </source>
</evidence>
<keyword evidence="3" id="KW-0645">Protease</keyword>
<keyword evidence="2 13" id="KW-0813">Transport</keyword>
<dbReference type="Pfam" id="PF04695">
    <property type="entry name" value="Pex14_N"/>
    <property type="match status" value="1"/>
</dbReference>
<evidence type="ECO:0000256" key="14">
    <source>
        <dbReference type="SAM" id="MobiDB-lite"/>
    </source>
</evidence>
<dbReference type="GO" id="GO:0008236">
    <property type="term" value="F:serine-type peptidase activity"/>
    <property type="evidence" value="ECO:0007669"/>
    <property type="project" value="UniProtKB-KW"/>
</dbReference>
<evidence type="ECO:0000256" key="2">
    <source>
        <dbReference type="ARBA" id="ARBA00022448"/>
    </source>
</evidence>
<keyword evidence="9 13" id="KW-0576">Peroxisome</keyword>
<sequence>MAIREDVVASAVTFLQDPSVSGSPIENRIAFLQSKNLTQEEVDIALARASGETAPANYSNYAPQQQVARPPQPNYGGYQQYPWQQPPPPELPKRDWRDWFIMATVMGGVGYGLYTVTKRYIYPMIAPPTAPQLEQDKQAIDESFEKAFSLIDQLAKDTETLKASEQARTERLDAALAEVESVIGDLKTASRRREEESRRISDEVRGLKDLIPKAIDGQKETTDARLRELNTELKSLKTLMGQRMNPATSTSTSPYGRAAPNIGTTPTNIGSAQASANTNGSSATESVTPKPASVSNGTGTESVASLQGRSSSPFSTGLPAGKAAIPSWQLANKSTSSVNITGTSSSSPEASGAA</sequence>
<dbReference type="GO" id="GO:0005778">
    <property type="term" value="C:peroxisomal membrane"/>
    <property type="evidence" value="ECO:0007669"/>
    <property type="project" value="UniProtKB-SubCell"/>
</dbReference>
<evidence type="ECO:0000256" key="3">
    <source>
        <dbReference type="ARBA" id="ARBA00022670"/>
    </source>
</evidence>
<evidence type="ECO:0000256" key="7">
    <source>
        <dbReference type="ARBA" id="ARBA00023010"/>
    </source>
</evidence>
<dbReference type="InterPro" id="IPR036388">
    <property type="entry name" value="WH-like_DNA-bd_sf"/>
</dbReference>
<comment type="function">
    <text evidence="13">Component of the PEX13-PEX14 docking complex, a translocon channel that specifically mediates the import of peroxisomal cargo proteins bound to PEX5 receptor. The PEX13-PEX14 docking complex forms a large import pore which can be opened to a diameter of about 9 nm. Mechanistically, PEX5 receptor along with cargo proteins associates with the PEX14 subunit of the PEX13-PEX14 docking complex in the cytosol, leading to the insertion of the receptor into the organelle membrane with the concomitant translocation of the cargo into the peroxisome matrix.</text>
</comment>
<feature type="domain" description="Peroxisome membrane anchor protein Pex14p N-terminal" evidence="15">
    <location>
        <begin position="4"/>
        <end position="48"/>
    </location>
</feature>
<evidence type="ECO:0000256" key="13">
    <source>
        <dbReference type="RuleBase" id="RU367032"/>
    </source>
</evidence>
<keyword evidence="8 13" id="KW-0472">Membrane</keyword>
<feature type="compositionally biased region" description="Polar residues" evidence="14">
    <location>
        <begin position="245"/>
        <end position="254"/>
    </location>
</feature>
<dbReference type="AlphaFoldDB" id="A0A1L7X7Z0"/>
<keyword evidence="4" id="KW-0378">Hydrolase</keyword>
<dbReference type="GO" id="GO:0006508">
    <property type="term" value="P:proteolysis"/>
    <property type="evidence" value="ECO:0007669"/>
    <property type="project" value="UniProtKB-KW"/>
</dbReference>
<dbReference type="PANTHER" id="PTHR23058:SF0">
    <property type="entry name" value="PEROXISOMAL MEMBRANE PROTEIN PEX14"/>
    <property type="match status" value="1"/>
</dbReference>
<dbReference type="InterPro" id="IPR006785">
    <property type="entry name" value="Pex14_N"/>
</dbReference>
<feature type="region of interest" description="Disordered" evidence="14">
    <location>
        <begin position="56"/>
        <end position="88"/>
    </location>
</feature>
<dbReference type="GO" id="GO:0016560">
    <property type="term" value="P:protein import into peroxisome matrix, docking"/>
    <property type="evidence" value="ECO:0007669"/>
    <property type="project" value="UniProtKB-UniRule"/>
</dbReference>
<dbReference type="InterPro" id="IPR023828">
    <property type="entry name" value="Peptidase_S8_Ser-AS"/>
</dbReference>
<evidence type="ECO:0000256" key="4">
    <source>
        <dbReference type="ARBA" id="ARBA00022801"/>
    </source>
</evidence>
<evidence type="ECO:0000256" key="11">
    <source>
        <dbReference type="ARBA" id="ARBA00029691"/>
    </source>
</evidence>